<evidence type="ECO:0000256" key="2">
    <source>
        <dbReference type="SAM" id="Phobius"/>
    </source>
</evidence>
<reference evidence="3" key="1">
    <citation type="submission" date="2021-01" db="EMBL/GenBank/DDBJ databases">
        <authorList>
            <person name="Corre E."/>
            <person name="Pelletier E."/>
            <person name="Niang G."/>
            <person name="Scheremetjew M."/>
            <person name="Finn R."/>
            <person name="Kale V."/>
            <person name="Holt S."/>
            <person name="Cochrane G."/>
            <person name="Meng A."/>
            <person name="Brown T."/>
            <person name="Cohen L."/>
        </authorList>
    </citation>
    <scope>NUCLEOTIDE SEQUENCE</scope>
    <source>
        <strain evidence="3">CCMP1243</strain>
    </source>
</reference>
<organism evidence="3">
    <name type="scientific">Rhizochromulina marina</name>
    <dbReference type="NCBI Taxonomy" id="1034831"/>
    <lineage>
        <taxon>Eukaryota</taxon>
        <taxon>Sar</taxon>
        <taxon>Stramenopiles</taxon>
        <taxon>Ochrophyta</taxon>
        <taxon>Dictyochophyceae</taxon>
        <taxon>Rhizochromulinales</taxon>
        <taxon>Rhizochromulina</taxon>
    </lineage>
</organism>
<name>A0A7S2RIE0_9STRA</name>
<proteinExistence type="predicted"/>
<evidence type="ECO:0000256" key="1">
    <source>
        <dbReference type="SAM" id="MobiDB-lite"/>
    </source>
</evidence>
<keyword evidence="2" id="KW-0812">Transmembrane</keyword>
<keyword evidence="2" id="KW-1133">Transmembrane helix</keyword>
<dbReference type="AlphaFoldDB" id="A0A7S2RIE0"/>
<feature type="region of interest" description="Disordered" evidence="1">
    <location>
        <begin position="1"/>
        <end position="22"/>
    </location>
</feature>
<sequence length="97" mass="10419">MAQNNRALLGVGPGRRQGHPVAPQRCLASESLARKVITRRALQCSFSSVFHLAQTSMKPHEVEKATRLFKITVVGPMLVLGGAAGALLLAKSATRWT</sequence>
<dbReference type="EMBL" id="HBHJ01006936">
    <property type="protein sequence ID" value="CAD9670911.1"/>
    <property type="molecule type" value="Transcribed_RNA"/>
</dbReference>
<accession>A0A7S2RIE0</accession>
<feature type="transmembrane region" description="Helical" evidence="2">
    <location>
        <begin position="68"/>
        <end position="90"/>
    </location>
</feature>
<protein>
    <submittedName>
        <fullName evidence="3">Uncharacterized protein</fullName>
    </submittedName>
</protein>
<gene>
    <name evidence="3" type="ORF">RMAR1173_LOCUS4500</name>
</gene>
<evidence type="ECO:0000313" key="3">
    <source>
        <dbReference type="EMBL" id="CAD9670911.1"/>
    </source>
</evidence>
<keyword evidence="2" id="KW-0472">Membrane</keyword>